<dbReference type="Pfam" id="PF02687">
    <property type="entry name" value="FtsX"/>
    <property type="match status" value="2"/>
</dbReference>
<protein>
    <submittedName>
        <fullName evidence="9">FtsX-like permease family protein</fullName>
    </submittedName>
</protein>
<dbReference type="InterPro" id="IPR025857">
    <property type="entry name" value="MacB_PCD"/>
</dbReference>
<dbReference type="PANTHER" id="PTHR30572">
    <property type="entry name" value="MEMBRANE COMPONENT OF TRANSPORTER-RELATED"/>
    <property type="match status" value="1"/>
</dbReference>
<feature type="transmembrane region" description="Helical" evidence="6">
    <location>
        <begin position="276"/>
        <end position="296"/>
    </location>
</feature>
<keyword evidence="2" id="KW-1003">Cell membrane</keyword>
<keyword evidence="4 6" id="KW-1133">Transmembrane helix</keyword>
<evidence type="ECO:0000256" key="5">
    <source>
        <dbReference type="ARBA" id="ARBA00023136"/>
    </source>
</evidence>
<evidence type="ECO:0000259" key="8">
    <source>
        <dbReference type="Pfam" id="PF12704"/>
    </source>
</evidence>
<feature type="transmembrane region" description="Helical" evidence="6">
    <location>
        <begin position="659"/>
        <end position="684"/>
    </location>
</feature>
<accession>A0ABS2ETM8</accession>
<feature type="domain" description="ABC3 transporter permease C-terminal" evidence="7">
    <location>
        <begin position="282"/>
        <end position="399"/>
    </location>
</feature>
<dbReference type="RefSeq" id="WP_204474974.1">
    <property type="nucleotide sequence ID" value="NZ_JACJJW010000007.1"/>
</dbReference>
<feature type="transmembrane region" description="Helical" evidence="6">
    <location>
        <begin position="710"/>
        <end position="730"/>
    </location>
</feature>
<organism evidence="9 10">
    <name type="scientific">Bacteroides mediterraneensis</name>
    <dbReference type="NCBI Taxonomy" id="1841856"/>
    <lineage>
        <taxon>Bacteria</taxon>
        <taxon>Pseudomonadati</taxon>
        <taxon>Bacteroidota</taxon>
        <taxon>Bacteroidia</taxon>
        <taxon>Bacteroidales</taxon>
        <taxon>Bacteroidaceae</taxon>
        <taxon>Bacteroides</taxon>
    </lineage>
</organism>
<feature type="domain" description="ABC3 transporter permease C-terminal" evidence="7">
    <location>
        <begin position="662"/>
        <end position="775"/>
    </location>
</feature>
<keyword evidence="5 6" id="KW-0472">Membrane</keyword>
<evidence type="ECO:0000313" key="10">
    <source>
        <dbReference type="Proteomes" id="UP000703295"/>
    </source>
</evidence>
<gene>
    <name evidence="9" type="ORF">H6A31_04100</name>
</gene>
<name>A0ABS2ETM8_9BACE</name>
<evidence type="ECO:0000256" key="1">
    <source>
        <dbReference type="ARBA" id="ARBA00004651"/>
    </source>
</evidence>
<evidence type="ECO:0000259" key="7">
    <source>
        <dbReference type="Pfam" id="PF02687"/>
    </source>
</evidence>
<evidence type="ECO:0000256" key="3">
    <source>
        <dbReference type="ARBA" id="ARBA00022692"/>
    </source>
</evidence>
<comment type="subcellular location">
    <subcellularLocation>
        <location evidence="1">Cell membrane</location>
        <topology evidence="1">Multi-pass membrane protein</topology>
    </subcellularLocation>
</comment>
<feature type="transmembrane region" description="Helical" evidence="6">
    <location>
        <begin position="366"/>
        <end position="393"/>
    </location>
</feature>
<feature type="transmembrane region" description="Helical" evidence="6">
    <location>
        <begin position="745"/>
        <end position="766"/>
    </location>
</feature>
<proteinExistence type="predicted"/>
<evidence type="ECO:0000256" key="6">
    <source>
        <dbReference type="SAM" id="Phobius"/>
    </source>
</evidence>
<feature type="transmembrane region" description="Helical" evidence="6">
    <location>
        <begin position="414"/>
        <end position="437"/>
    </location>
</feature>
<reference evidence="9 10" key="1">
    <citation type="journal article" date="2021" name="Sci. Rep.">
        <title>The distribution of antibiotic resistance genes in chicken gut microbiota commensals.</title>
        <authorList>
            <person name="Juricova H."/>
            <person name="Matiasovicova J."/>
            <person name="Kubasova T."/>
            <person name="Cejkova D."/>
            <person name="Rychlik I."/>
        </authorList>
    </citation>
    <scope>NUCLEOTIDE SEQUENCE [LARGE SCALE GENOMIC DNA]</scope>
    <source>
        <strain evidence="9 10">An801</strain>
    </source>
</reference>
<comment type="caution">
    <text evidence="9">The sequence shown here is derived from an EMBL/GenBank/DDBJ whole genome shotgun (WGS) entry which is preliminary data.</text>
</comment>
<feature type="transmembrane region" description="Helical" evidence="6">
    <location>
        <begin position="12"/>
        <end position="32"/>
    </location>
</feature>
<evidence type="ECO:0000313" key="9">
    <source>
        <dbReference type="EMBL" id="MBM6757878.1"/>
    </source>
</evidence>
<dbReference type="EMBL" id="JACJJW010000007">
    <property type="protein sequence ID" value="MBM6757878.1"/>
    <property type="molecule type" value="Genomic_DNA"/>
</dbReference>
<evidence type="ECO:0000256" key="4">
    <source>
        <dbReference type="ARBA" id="ARBA00022989"/>
    </source>
</evidence>
<dbReference type="PANTHER" id="PTHR30572:SF18">
    <property type="entry name" value="ABC-TYPE MACROLIDE FAMILY EXPORT SYSTEM PERMEASE COMPONENT 2"/>
    <property type="match status" value="1"/>
</dbReference>
<dbReference type="InterPro" id="IPR050250">
    <property type="entry name" value="Macrolide_Exporter_MacB"/>
</dbReference>
<keyword evidence="10" id="KW-1185">Reference proteome</keyword>
<keyword evidence="3 6" id="KW-0812">Transmembrane</keyword>
<sequence length="782" mass="89641">MKTYFTFLQRNKLFTFVNVIGLSISLMFFLLISHMVTRQLTVDKDMKDADRTYVLASEIWAGGHILLGDKLQSRYPEIEDWCAVSGSYEQFVKTNDKPVNIQMMFVRDNFFRFFNFHLLEGNPETLLSNENNIVLTRSCAIKLFGTEHALGKTLTEQAFDNQKCTVSGIIEDIDNSIFPSHIEAFSPHKNVRYVHWSASEENTELGNAASCIFFLRFHPGVNPNDKAGDIARFFKEFFWIYQYDIVKEVRFIPVHDFYFSDIYAAGATLNQYSRKLVLIFLTISILILCMATFNYISMSVAQTSYRAKEMATRRLLGSSKKNIFWRMIAESFLMTTFAFLVGLLLAKAAEPTAMNLLHTRLDIVGGLNPVTISCYLLLIVVLSLLSGFVPATMLSHYHPLDIVKGTFRRKTKTLYLRLLNIVQNGLTIAMLGCALYLTVQIYRILHAPLGYEYGHVIYYPPMASDQKLQLFRHEAQKLPFVKRVSFSKGTPLDGGNNDTMNFNSADSTEVLSFQSFIVDSAFIDMFHIQITDDRHAGFDTHNYLVSQSAMKKLKQLGFTDHVHSSDGNYSWNITGEFKDFQVRSLLEKEPHPLRMQIAPADSISPWNILVEVRDDQPDVYKKQLDQLYSKIIDGYPFESEWYDTLMQDIYENITRMSQLIRIFTCAALVISLLGLTAMSIYFIAQRKRDIAIRKVFGSDSRHEMLQLMRFSSVSLVISLLIALPLMYVGIRQIDKIVTYESSFPWWVPIAAFLIVSLISLASVWLISRKAVRENPVCNLKTE</sequence>
<dbReference type="Proteomes" id="UP000703295">
    <property type="component" value="Unassembled WGS sequence"/>
</dbReference>
<feature type="transmembrane region" description="Helical" evidence="6">
    <location>
        <begin position="323"/>
        <end position="346"/>
    </location>
</feature>
<feature type="domain" description="MacB-like periplasmic core" evidence="8">
    <location>
        <begin position="15"/>
        <end position="199"/>
    </location>
</feature>
<evidence type="ECO:0000256" key="2">
    <source>
        <dbReference type="ARBA" id="ARBA00022475"/>
    </source>
</evidence>
<dbReference type="Pfam" id="PF12704">
    <property type="entry name" value="MacB_PCD"/>
    <property type="match status" value="1"/>
</dbReference>
<dbReference type="InterPro" id="IPR003838">
    <property type="entry name" value="ABC3_permease_C"/>
</dbReference>